<comment type="similarity">
    <text evidence="5">Belongs to the Prp family.</text>
</comment>
<accession>A0ABU0LZH8</accession>
<evidence type="ECO:0000256" key="3">
    <source>
        <dbReference type="ARBA" id="ARBA00022801"/>
    </source>
</evidence>
<keyword evidence="8" id="KW-1185">Reference proteome</keyword>
<evidence type="ECO:0000256" key="6">
    <source>
        <dbReference type="ARBA" id="ARBA00044538"/>
    </source>
</evidence>
<keyword evidence="1" id="KW-0690">Ribosome biogenesis</keyword>
<proteinExistence type="inferred from homology"/>
<gene>
    <name evidence="7" type="ORF">J2Z62_000517</name>
</gene>
<dbReference type="InterPro" id="IPR007422">
    <property type="entry name" value="Peptidase_Prp"/>
</dbReference>
<evidence type="ECO:0000313" key="8">
    <source>
        <dbReference type="Proteomes" id="UP001240643"/>
    </source>
</evidence>
<reference evidence="7" key="1">
    <citation type="submission" date="2023-07" db="EMBL/GenBank/DDBJ databases">
        <title>Genomic Encyclopedia of Type Strains, Phase IV (KMG-IV): sequencing the most valuable type-strain genomes for metagenomic binning, comparative biology and taxonomic classification.</title>
        <authorList>
            <person name="Goeker M."/>
        </authorList>
    </citation>
    <scope>NUCLEOTIDE SEQUENCE [LARGE SCALE GENOMIC DNA]</scope>
    <source>
        <strain evidence="7">DSM 21204</strain>
    </source>
</reference>
<comment type="caution">
    <text evidence="7">The sequence shown here is derived from an EMBL/GenBank/DDBJ whole genome shotgun (WGS) entry which is preliminary data.</text>
</comment>
<keyword evidence="3" id="KW-0378">Hydrolase</keyword>
<name>A0ABU0LZH8_9BACT</name>
<dbReference type="RefSeq" id="WP_256547230.1">
    <property type="nucleotide sequence ID" value="NZ_CP101809.1"/>
</dbReference>
<dbReference type="Pfam" id="PF04327">
    <property type="entry name" value="Peptidase_Prp"/>
    <property type="match status" value="1"/>
</dbReference>
<keyword evidence="4" id="KW-0788">Thiol protease</keyword>
<dbReference type="SUPFAM" id="SSF118010">
    <property type="entry name" value="TM1457-like"/>
    <property type="match status" value="1"/>
</dbReference>
<evidence type="ECO:0000256" key="1">
    <source>
        <dbReference type="ARBA" id="ARBA00022517"/>
    </source>
</evidence>
<dbReference type="InterPro" id="IPR036764">
    <property type="entry name" value="Peptidase_Prp_sf"/>
</dbReference>
<protein>
    <recommendedName>
        <fullName evidence="6">Ribosomal processing cysteine protease Prp</fullName>
    </recommendedName>
</protein>
<keyword evidence="2" id="KW-0645">Protease</keyword>
<evidence type="ECO:0000313" key="7">
    <source>
        <dbReference type="EMBL" id="MDQ0514079.1"/>
    </source>
</evidence>
<dbReference type="Proteomes" id="UP001240643">
    <property type="component" value="Unassembled WGS sequence"/>
</dbReference>
<evidence type="ECO:0000256" key="5">
    <source>
        <dbReference type="ARBA" id="ARBA00044503"/>
    </source>
</evidence>
<evidence type="ECO:0000256" key="4">
    <source>
        <dbReference type="ARBA" id="ARBA00022807"/>
    </source>
</evidence>
<evidence type="ECO:0000256" key="2">
    <source>
        <dbReference type="ARBA" id="ARBA00022670"/>
    </source>
</evidence>
<organism evidence="7 8">
    <name type="scientific">Mycoplasmoides fastidiosum</name>
    <dbReference type="NCBI Taxonomy" id="92758"/>
    <lineage>
        <taxon>Bacteria</taxon>
        <taxon>Bacillati</taxon>
        <taxon>Mycoplasmatota</taxon>
        <taxon>Mycoplasmoidales</taxon>
        <taxon>Mycoplasmoidaceae</taxon>
        <taxon>Mycoplasmoides</taxon>
    </lineage>
</organism>
<dbReference type="CDD" id="cd16332">
    <property type="entry name" value="Prp-like"/>
    <property type="match status" value="1"/>
</dbReference>
<dbReference type="EMBL" id="JAUSWO010000001">
    <property type="protein sequence ID" value="MDQ0514079.1"/>
    <property type="molecule type" value="Genomic_DNA"/>
</dbReference>
<dbReference type="Gene3D" id="3.30.70.1490">
    <property type="entry name" value="Cysteine protease Prp"/>
    <property type="match status" value="1"/>
</dbReference>
<sequence length="106" mass="11819">MIRIRINPAEISVQDHANFAVVNQDIVCAGVSAIILGACGFWINDQRIEIVQTVNPALVTIRFNSDALADSDLLSQKALLVKQLTMIAQNYPQYIQLEKHERNAND</sequence>